<organism evidence="2 3">
    <name type="scientific">Variovorax robiniae</name>
    <dbReference type="NCBI Taxonomy" id="1836199"/>
    <lineage>
        <taxon>Bacteria</taxon>
        <taxon>Pseudomonadati</taxon>
        <taxon>Pseudomonadota</taxon>
        <taxon>Betaproteobacteria</taxon>
        <taxon>Burkholderiales</taxon>
        <taxon>Comamonadaceae</taxon>
        <taxon>Variovorax</taxon>
    </lineage>
</organism>
<evidence type="ECO:0000313" key="2">
    <source>
        <dbReference type="EMBL" id="MEJ8857760.1"/>
    </source>
</evidence>
<dbReference type="Proteomes" id="UP001367030">
    <property type="component" value="Unassembled WGS sequence"/>
</dbReference>
<dbReference type="Pfam" id="PF11159">
    <property type="entry name" value="DUF2939"/>
    <property type="match status" value="1"/>
</dbReference>
<dbReference type="EMBL" id="JBBKZS010000012">
    <property type="protein sequence ID" value="MEJ8857760.1"/>
    <property type="molecule type" value="Genomic_DNA"/>
</dbReference>
<feature type="transmembrane region" description="Helical" evidence="1">
    <location>
        <begin position="6"/>
        <end position="24"/>
    </location>
</feature>
<name>A0ABU8XD43_9BURK</name>
<keyword evidence="1" id="KW-0812">Transmembrane</keyword>
<protein>
    <submittedName>
        <fullName evidence="2">DUF2939 domain-containing protein</fullName>
    </submittedName>
</protein>
<evidence type="ECO:0000256" key="1">
    <source>
        <dbReference type="SAM" id="Phobius"/>
    </source>
</evidence>
<keyword evidence="3" id="KW-1185">Reference proteome</keyword>
<dbReference type="RefSeq" id="WP_340337831.1">
    <property type="nucleotide sequence ID" value="NZ_JBBKZS010000012.1"/>
</dbReference>
<gene>
    <name evidence="2" type="ORF">WKW79_24525</name>
</gene>
<keyword evidence="1" id="KW-1133">Transmembrane helix</keyword>
<reference evidence="2 3" key="1">
    <citation type="submission" date="2024-03" db="EMBL/GenBank/DDBJ databases">
        <title>Novel species of the genus Variovorax.</title>
        <authorList>
            <person name="Liu Q."/>
            <person name="Xin Y.-H."/>
        </authorList>
    </citation>
    <scope>NUCLEOTIDE SEQUENCE [LARGE SCALE GENOMIC DNA]</scope>
    <source>
        <strain evidence="2 3">KACC 18901</strain>
    </source>
</reference>
<evidence type="ECO:0000313" key="3">
    <source>
        <dbReference type="Proteomes" id="UP001367030"/>
    </source>
</evidence>
<accession>A0ABU8XD43</accession>
<comment type="caution">
    <text evidence="2">The sequence shown here is derived from an EMBL/GenBank/DDBJ whole genome shotgun (WGS) entry which is preliminary data.</text>
</comment>
<dbReference type="InterPro" id="IPR021330">
    <property type="entry name" value="DUF2939"/>
</dbReference>
<keyword evidence="1" id="KW-0472">Membrane</keyword>
<proteinExistence type="predicted"/>
<sequence>MKSRRLYWLVALVAGLVAAALYFGPHWTVYRMRKAIEARDATALASQVDFPLLKESVKAQLMTKMGGLMSSSGLKDSPLAGVGQLIGTGLINQTVDALVTPTGVMLLMQQGKFSVPGTPGTAPPSPSKESSSAPRYAIDYLDFSTVEIHARDGSPGKFILRREGVFFWKLAAVELPM</sequence>